<protein>
    <submittedName>
        <fullName evidence="1">23583_t:CDS:1</fullName>
    </submittedName>
</protein>
<dbReference type="Proteomes" id="UP000789405">
    <property type="component" value="Unassembled WGS sequence"/>
</dbReference>
<keyword evidence="2" id="KW-1185">Reference proteome</keyword>
<feature type="non-terminal residue" evidence="1">
    <location>
        <position position="133"/>
    </location>
</feature>
<sequence length="133" mass="15598">NLVHNDNDNAKRLRGIIYPNISDTPTILSAIPVRHLFLEKIPVSQDDLIKFEILSNIPRQKSSRHTTNKQYYEKNRERILQRQRTYCFNKQIRLKYLESVQASCSQFHSPPLLPSINDLLSPISLNTTKICWH</sequence>
<name>A0A9N9H427_9GLOM</name>
<comment type="caution">
    <text evidence="1">The sequence shown here is derived from an EMBL/GenBank/DDBJ whole genome shotgun (WGS) entry which is preliminary data.</text>
</comment>
<organism evidence="1 2">
    <name type="scientific">Dentiscutata erythropus</name>
    <dbReference type="NCBI Taxonomy" id="1348616"/>
    <lineage>
        <taxon>Eukaryota</taxon>
        <taxon>Fungi</taxon>
        <taxon>Fungi incertae sedis</taxon>
        <taxon>Mucoromycota</taxon>
        <taxon>Glomeromycotina</taxon>
        <taxon>Glomeromycetes</taxon>
        <taxon>Diversisporales</taxon>
        <taxon>Gigasporaceae</taxon>
        <taxon>Dentiscutata</taxon>
    </lineage>
</organism>
<proteinExistence type="predicted"/>
<evidence type="ECO:0000313" key="1">
    <source>
        <dbReference type="EMBL" id="CAG8655196.1"/>
    </source>
</evidence>
<evidence type="ECO:0000313" key="2">
    <source>
        <dbReference type="Proteomes" id="UP000789405"/>
    </source>
</evidence>
<reference evidence="1" key="1">
    <citation type="submission" date="2021-06" db="EMBL/GenBank/DDBJ databases">
        <authorList>
            <person name="Kallberg Y."/>
            <person name="Tangrot J."/>
            <person name="Rosling A."/>
        </authorList>
    </citation>
    <scope>NUCLEOTIDE SEQUENCE</scope>
    <source>
        <strain evidence="1">MA453B</strain>
    </source>
</reference>
<accession>A0A9N9H427</accession>
<dbReference type="AlphaFoldDB" id="A0A9N9H427"/>
<dbReference type="EMBL" id="CAJVPY010006045">
    <property type="protein sequence ID" value="CAG8655196.1"/>
    <property type="molecule type" value="Genomic_DNA"/>
</dbReference>
<gene>
    <name evidence="1" type="ORF">DERYTH_LOCUS10401</name>
</gene>